<evidence type="ECO:0000313" key="1">
    <source>
        <dbReference type="EMBL" id="GAA5188526.1"/>
    </source>
</evidence>
<organism evidence="1 2">
    <name type="scientific">Ferrimonas gelatinilytica</name>
    <dbReference type="NCBI Taxonomy" id="1255257"/>
    <lineage>
        <taxon>Bacteria</taxon>
        <taxon>Pseudomonadati</taxon>
        <taxon>Pseudomonadota</taxon>
        <taxon>Gammaproteobacteria</taxon>
        <taxon>Alteromonadales</taxon>
        <taxon>Ferrimonadaceae</taxon>
        <taxon>Ferrimonas</taxon>
    </lineage>
</organism>
<sequence length="76" mass="8338">MLKIGKGRGAGILKGGITVCELSAKLAELARCCGRRSLELKREFRVRQKVTSRADLGDKSTKCKIFTPPQYADGRV</sequence>
<evidence type="ECO:0000313" key="2">
    <source>
        <dbReference type="Proteomes" id="UP001501600"/>
    </source>
</evidence>
<protein>
    <submittedName>
        <fullName evidence="1">Uncharacterized protein</fullName>
    </submittedName>
</protein>
<dbReference type="EMBL" id="BAABLF010000005">
    <property type="protein sequence ID" value="GAA5188526.1"/>
    <property type="molecule type" value="Genomic_DNA"/>
</dbReference>
<proteinExistence type="predicted"/>
<gene>
    <name evidence="1" type="ORF">GCM10025772_08750</name>
</gene>
<dbReference type="Proteomes" id="UP001501600">
    <property type="component" value="Unassembled WGS sequence"/>
</dbReference>
<reference evidence="2" key="1">
    <citation type="journal article" date="2019" name="Int. J. Syst. Evol. Microbiol.">
        <title>The Global Catalogue of Microorganisms (GCM) 10K type strain sequencing project: providing services to taxonomists for standard genome sequencing and annotation.</title>
        <authorList>
            <consortium name="The Broad Institute Genomics Platform"/>
            <consortium name="The Broad Institute Genome Sequencing Center for Infectious Disease"/>
            <person name="Wu L."/>
            <person name="Ma J."/>
        </authorList>
    </citation>
    <scope>NUCLEOTIDE SEQUENCE [LARGE SCALE GENOMIC DNA]</scope>
    <source>
        <strain evidence="2">JCM 18720</strain>
    </source>
</reference>
<name>A0ABP9RY27_9GAMM</name>
<comment type="caution">
    <text evidence="1">The sequence shown here is derived from an EMBL/GenBank/DDBJ whole genome shotgun (WGS) entry which is preliminary data.</text>
</comment>
<keyword evidence="2" id="KW-1185">Reference proteome</keyword>
<accession>A0ABP9RY27</accession>